<organism evidence="2 3">
    <name type="scientific">Thermogutta terrifontis</name>
    <dbReference type="NCBI Taxonomy" id="1331910"/>
    <lineage>
        <taxon>Bacteria</taxon>
        <taxon>Pseudomonadati</taxon>
        <taxon>Planctomycetota</taxon>
        <taxon>Planctomycetia</taxon>
        <taxon>Pirellulales</taxon>
        <taxon>Thermoguttaceae</taxon>
        <taxon>Thermogutta</taxon>
    </lineage>
</organism>
<evidence type="ECO:0000256" key="1">
    <source>
        <dbReference type="SAM" id="MobiDB-lite"/>
    </source>
</evidence>
<accession>A0A286RHH2</accession>
<gene>
    <name evidence="2" type="ORF">THTE_2819</name>
</gene>
<dbReference type="EMBL" id="CP018477">
    <property type="protein sequence ID" value="ASV75421.1"/>
    <property type="molecule type" value="Genomic_DNA"/>
</dbReference>
<sequence length="92" mass="10600">MGFGVIVLELLIPDPSVDSRDAKSTILQTFSHASKFMTYSFCEWSRYPLASQPGTRLRKEQPRRPRQFPRESSREPCALFSTTLAIQRRPLL</sequence>
<feature type="compositionally biased region" description="Basic and acidic residues" evidence="1">
    <location>
        <begin position="57"/>
        <end position="74"/>
    </location>
</feature>
<evidence type="ECO:0000313" key="3">
    <source>
        <dbReference type="Proteomes" id="UP000215086"/>
    </source>
</evidence>
<name>A0A286RHH2_9BACT</name>
<dbReference type="AlphaFoldDB" id="A0A286RHH2"/>
<reference evidence="2 3" key="1">
    <citation type="journal article" name="Front. Microbiol.">
        <title>Sugar Metabolism of the First Thermophilic Planctomycete Thermogutta terrifontis: Comparative Genomic and Transcriptomic Approaches.</title>
        <authorList>
            <person name="Elcheninov A.G."/>
            <person name="Menzel P."/>
            <person name="Gudbergsdottir S.R."/>
            <person name="Slesarev A.I."/>
            <person name="Kadnikov V.V."/>
            <person name="Krogh A."/>
            <person name="Bonch-Osmolovskaya E.A."/>
            <person name="Peng X."/>
            <person name="Kublanov I.V."/>
        </authorList>
    </citation>
    <scope>NUCLEOTIDE SEQUENCE [LARGE SCALE GENOMIC DNA]</scope>
    <source>
        <strain evidence="2 3">R1</strain>
    </source>
</reference>
<protein>
    <submittedName>
        <fullName evidence="2">Uncharacterized protein</fullName>
    </submittedName>
</protein>
<feature type="region of interest" description="Disordered" evidence="1">
    <location>
        <begin position="53"/>
        <end position="75"/>
    </location>
</feature>
<keyword evidence="3" id="KW-1185">Reference proteome</keyword>
<evidence type="ECO:0000313" key="2">
    <source>
        <dbReference type="EMBL" id="ASV75421.1"/>
    </source>
</evidence>
<proteinExistence type="predicted"/>
<dbReference type="KEGG" id="ttf:THTE_2819"/>
<dbReference type="Proteomes" id="UP000215086">
    <property type="component" value="Chromosome"/>
</dbReference>